<dbReference type="NCBIfam" id="TIGR00158">
    <property type="entry name" value="L9"/>
    <property type="match status" value="1"/>
</dbReference>
<accession>A0A8K2A8R6</accession>
<dbReference type="PANTHER" id="PTHR21368">
    <property type="entry name" value="50S RIBOSOMAL PROTEIN L9"/>
    <property type="match status" value="1"/>
</dbReference>
<dbReference type="Pfam" id="PF03948">
    <property type="entry name" value="Ribosomal_L9_C"/>
    <property type="match status" value="1"/>
</dbReference>
<dbReference type="GO" id="GO:0006412">
    <property type="term" value="P:translation"/>
    <property type="evidence" value="ECO:0007669"/>
    <property type="project" value="UniProtKB-UniRule"/>
</dbReference>
<feature type="coiled-coil region" evidence="8">
    <location>
        <begin position="48"/>
        <end position="79"/>
    </location>
</feature>
<dbReference type="SUPFAM" id="SSF55653">
    <property type="entry name" value="Ribosomal protein L9 C-domain"/>
    <property type="match status" value="1"/>
</dbReference>
<dbReference type="HAMAP" id="MF_00503">
    <property type="entry name" value="Ribosomal_bL9"/>
    <property type="match status" value="1"/>
</dbReference>
<keyword evidence="11" id="KW-1185">Reference proteome</keyword>
<proteinExistence type="inferred from homology"/>
<dbReference type="AlphaFoldDB" id="A0A8K2A8R6"/>
<dbReference type="FunFam" id="3.40.5.10:FF:000003">
    <property type="entry name" value="50S ribosomal protein L9"/>
    <property type="match status" value="1"/>
</dbReference>
<dbReference type="Gene3D" id="3.10.430.100">
    <property type="entry name" value="Ribosomal protein L9, C-terminal domain"/>
    <property type="match status" value="1"/>
</dbReference>
<dbReference type="RefSeq" id="WP_161826817.1">
    <property type="nucleotide sequence ID" value="NZ_WVIC01000048.1"/>
</dbReference>
<name>A0A8K2A8R6_9CYAN</name>
<protein>
    <recommendedName>
        <fullName evidence="6 7">Large ribosomal subunit protein bL9</fullName>
    </recommendedName>
</protein>
<comment type="caution">
    <text evidence="10">The sequence shown here is derived from an EMBL/GenBank/DDBJ whole genome shotgun (WGS) entry which is preliminary data.</text>
</comment>
<evidence type="ECO:0000256" key="6">
    <source>
        <dbReference type="ARBA" id="ARBA00035292"/>
    </source>
</evidence>
<gene>
    <name evidence="7 10" type="primary">rplI</name>
    <name evidence="7" type="synonym">rpl9</name>
    <name evidence="10" type="ORF">GS597_17900</name>
</gene>
<evidence type="ECO:0000256" key="3">
    <source>
        <dbReference type="ARBA" id="ARBA00022884"/>
    </source>
</evidence>
<feature type="domain" description="Ribosomal protein L9" evidence="9">
    <location>
        <begin position="17"/>
        <end position="44"/>
    </location>
</feature>
<keyword evidence="8" id="KW-0175">Coiled coil</keyword>
<dbReference type="GO" id="GO:0003735">
    <property type="term" value="F:structural constituent of ribosome"/>
    <property type="evidence" value="ECO:0007669"/>
    <property type="project" value="InterPro"/>
</dbReference>
<dbReference type="InterPro" id="IPR009027">
    <property type="entry name" value="Ribosomal_bL9/RNase_H1_N"/>
</dbReference>
<comment type="function">
    <text evidence="7">Binds to the 23S rRNA.</text>
</comment>
<dbReference type="InterPro" id="IPR036935">
    <property type="entry name" value="Ribosomal_bL9_N_sf"/>
</dbReference>
<evidence type="ECO:0000313" key="11">
    <source>
        <dbReference type="Proteomes" id="UP000607397"/>
    </source>
</evidence>
<dbReference type="InterPro" id="IPR036791">
    <property type="entry name" value="Ribosomal_bL9_C_sf"/>
</dbReference>
<keyword evidence="2 7" id="KW-0699">rRNA-binding</keyword>
<dbReference type="Proteomes" id="UP000607397">
    <property type="component" value="Unassembled WGS sequence"/>
</dbReference>
<sequence>MAKRIQLVLNQDVSKLGRSGDLVEVAPGYARNYLLPRGMALQATPGLLKQVERRRAEELKRLAEQKKEAEAQKTTLQTIGTFKIAKKSGEEDTLFGSVTAPDVAAVIQETANLEIDRRNITIPEIRKLGLHTFEVKLHPEVIATLKIEVVPD</sequence>
<dbReference type="Pfam" id="PF01281">
    <property type="entry name" value="Ribosomal_L9_N"/>
    <property type="match status" value="1"/>
</dbReference>
<dbReference type="InterPro" id="IPR020069">
    <property type="entry name" value="Ribosomal_bL9_C"/>
</dbReference>
<reference evidence="10" key="1">
    <citation type="submission" date="2019-12" db="EMBL/GenBank/DDBJ databases">
        <title>High-Quality draft genome sequences of three cyanobacteria isolated from the limestone walls of the Old Cathedral of Coimbra.</title>
        <authorList>
            <person name="Tiago I."/>
            <person name="Soares F."/>
            <person name="Portugal A."/>
        </authorList>
    </citation>
    <scope>NUCLEOTIDE SEQUENCE [LARGE SCALE GENOMIC DNA]</scope>
    <source>
        <strain evidence="10">C</strain>
    </source>
</reference>
<evidence type="ECO:0000256" key="1">
    <source>
        <dbReference type="ARBA" id="ARBA00010605"/>
    </source>
</evidence>
<evidence type="ECO:0000256" key="7">
    <source>
        <dbReference type="HAMAP-Rule" id="MF_00503"/>
    </source>
</evidence>
<organism evidence="10 11">
    <name type="scientific">Petrachloros mirabilis ULC683</name>
    <dbReference type="NCBI Taxonomy" id="2781853"/>
    <lineage>
        <taxon>Bacteria</taxon>
        <taxon>Bacillati</taxon>
        <taxon>Cyanobacteriota</taxon>
        <taxon>Cyanophyceae</taxon>
        <taxon>Synechococcales</taxon>
        <taxon>Petrachlorosaceae</taxon>
        <taxon>Petrachloros</taxon>
        <taxon>Petrachloros mirabilis</taxon>
    </lineage>
</organism>
<dbReference type="InterPro" id="IPR020594">
    <property type="entry name" value="Ribosomal_bL9_bac/chp"/>
</dbReference>
<comment type="similarity">
    <text evidence="1 7">Belongs to the bacterial ribosomal protein bL9 family.</text>
</comment>
<dbReference type="EMBL" id="WVIC01000048">
    <property type="protein sequence ID" value="NCJ08346.1"/>
    <property type="molecule type" value="Genomic_DNA"/>
</dbReference>
<dbReference type="InterPro" id="IPR020070">
    <property type="entry name" value="Ribosomal_bL9_N"/>
</dbReference>
<dbReference type="GO" id="GO:1990904">
    <property type="term" value="C:ribonucleoprotein complex"/>
    <property type="evidence" value="ECO:0007669"/>
    <property type="project" value="UniProtKB-KW"/>
</dbReference>
<keyword evidence="3 7" id="KW-0694">RNA-binding</keyword>
<evidence type="ECO:0000259" key="9">
    <source>
        <dbReference type="PROSITE" id="PS00651"/>
    </source>
</evidence>
<dbReference type="Gene3D" id="3.40.5.10">
    <property type="entry name" value="Ribosomal protein L9, N-terminal domain"/>
    <property type="match status" value="1"/>
</dbReference>
<evidence type="ECO:0000256" key="5">
    <source>
        <dbReference type="ARBA" id="ARBA00023274"/>
    </source>
</evidence>
<evidence type="ECO:0000256" key="2">
    <source>
        <dbReference type="ARBA" id="ARBA00022730"/>
    </source>
</evidence>
<dbReference type="InterPro" id="IPR000244">
    <property type="entry name" value="Ribosomal_bL9"/>
</dbReference>
<dbReference type="GO" id="GO:0019843">
    <property type="term" value="F:rRNA binding"/>
    <property type="evidence" value="ECO:0007669"/>
    <property type="project" value="UniProtKB-UniRule"/>
</dbReference>
<keyword evidence="4 7" id="KW-0689">Ribosomal protein</keyword>
<dbReference type="PROSITE" id="PS00651">
    <property type="entry name" value="RIBOSOMAL_L9"/>
    <property type="match status" value="1"/>
</dbReference>
<evidence type="ECO:0000256" key="8">
    <source>
        <dbReference type="SAM" id="Coils"/>
    </source>
</evidence>
<keyword evidence="5 7" id="KW-0687">Ribonucleoprotein</keyword>
<evidence type="ECO:0000313" key="10">
    <source>
        <dbReference type="EMBL" id="NCJ08346.1"/>
    </source>
</evidence>
<dbReference type="SUPFAM" id="SSF55658">
    <property type="entry name" value="L9 N-domain-like"/>
    <property type="match status" value="1"/>
</dbReference>
<evidence type="ECO:0000256" key="4">
    <source>
        <dbReference type="ARBA" id="ARBA00022980"/>
    </source>
</evidence>
<dbReference type="GO" id="GO:0005840">
    <property type="term" value="C:ribosome"/>
    <property type="evidence" value="ECO:0007669"/>
    <property type="project" value="UniProtKB-KW"/>
</dbReference>